<dbReference type="InterPro" id="IPR013103">
    <property type="entry name" value="RVT_2"/>
</dbReference>
<comment type="caution">
    <text evidence="2">The sequence shown here is derived from an EMBL/GenBank/DDBJ whole genome shotgun (WGS) entry which is preliminary data.</text>
</comment>
<dbReference type="AlphaFoldDB" id="A0A699SHU6"/>
<protein>
    <submittedName>
        <fullName evidence="2">Retrovirus-related Pol polyprotein from transposon TNT 1-94</fullName>
    </submittedName>
</protein>
<evidence type="ECO:0000259" key="1">
    <source>
        <dbReference type="Pfam" id="PF07727"/>
    </source>
</evidence>
<accession>A0A699SHU6</accession>
<dbReference type="EMBL" id="BKCJ011161695">
    <property type="protein sequence ID" value="GFC96683.1"/>
    <property type="molecule type" value="Genomic_DNA"/>
</dbReference>
<reference evidence="2" key="1">
    <citation type="journal article" date="2019" name="Sci. Rep.">
        <title>Draft genome of Tanacetum cinerariifolium, the natural source of mosquito coil.</title>
        <authorList>
            <person name="Yamashiro T."/>
            <person name="Shiraishi A."/>
            <person name="Satake H."/>
            <person name="Nakayama K."/>
        </authorList>
    </citation>
    <scope>NUCLEOTIDE SEQUENCE</scope>
</reference>
<name>A0A699SHU6_TANCI</name>
<evidence type="ECO:0000313" key="2">
    <source>
        <dbReference type="EMBL" id="GFC96683.1"/>
    </source>
</evidence>
<proteinExistence type="predicted"/>
<sequence>MGSIRVVLGLAASLDLEVEQMDVKTAFLHGDLDKEIYIEQPEGFQVKGKEDYVCRLQKSLLGAGKTDPWHSNFPR</sequence>
<organism evidence="2">
    <name type="scientific">Tanacetum cinerariifolium</name>
    <name type="common">Dalmatian daisy</name>
    <name type="synonym">Chrysanthemum cinerariifolium</name>
    <dbReference type="NCBI Taxonomy" id="118510"/>
    <lineage>
        <taxon>Eukaryota</taxon>
        <taxon>Viridiplantae</taxon>
        <taxon>Streptophyta</taxon>
        <taxon>Embryophyta</taxon>
        <taxon>Tracheophyta</taxon>
        <taxon>Spermatophyta</taxon>
        <taxon>Magnoliopsida</taxon>
        <taxon>eudicotyledons</taxon>
        <taxon>Gunneridae</taxon>
        <taxon>Pentapetalae</taxon>
        <taxon>asterids</taxon>
        <taxon>campanulids</taxon>
        <taxon>Asterales</taxon>
        <taxon>Asteraceae</taxon>
        <taxon>Asteroideae</taxon>
        <taxon>Anthemideae</taxon>
        <taxon>Anthemidinae</taxon>
        <taxon>Tanacetum</taxon>
    </lineage>
</organism>
<dbReference type="Pfam" id="PF07727">
    <property type="entry name" value="RVT_2"/>
    <property type="match status" value="1"/>
</dbReference>
<feature type="domain" description="Reverse transcriptase Ty1/copia-type" evidence="1">
    <location>
        <begin position="3"/>
        <end position="63"/>
    </location>
</feature>
<gene>
    <name evidence="2" type="ORF">Tci_868653</name>
</gene>